<dbReference type="Ensembl" id="ENSCSRT00000000439.1">
    <property type="protein sequence ID" value="ENSCSRP00000000425.1"/>
    <property type="gene ID" value="ENSCSRG00000000377.1"/>
</dbReference>
<comment type="similarity">
    <text evidence="1">Belongs to the apolipoprotein L family.</text>
</comment>
<dbReference type="GO" id="GO:0006869">
    <property type="term" value="P:lipid transport"/>
    <property type="evidence" value="ECO:0007669"/>
    <property type="project" value="InterPro"/>
</dbReference>
<dbReference type="InterPro" id="IPR008405">
    <property type="entry name" value="ApoL"/>
</dbReference>
<keyword evidence="3" id="KW-1185">Reference proteome</keyword>
<accession>A0A8C3RIX1</accession>
<proteinExistence type="inferred from homology"/>
<evidence type="ECO:0000256" key="1">
    <source>
        <dbReference type="ARBA" id="ARBA00010090"/>
    </source>
</evidence>
<protein>
    <submittedName>
        <fullName evidence="2">Uncharacterized protein</fullName>
    </submittedName>
</protein>
<reference evidence="2" key="1">
    <citation type="submission" date="2025-08" db="UniProtKB">
        <authorList>
            <consortium name="Ensembl"/>
        </authorList>
    </citation>
    <scope>IDENTIFICATION</scope>
</reference>
<name>A0A8C3RIX1_CHESE</name>
<evidence type="ECO:0000313" key="2">
    <source>
        <dbReference type="Ensembl" id="ENSCSRP00000000425.1"/>
    </source>
</evidence>
<organism evidence="2 3">
    <name type="scientific">Chelydra serpentina</name>
    <name type="common">Snapping turtle</name>
    <name type="synonym">Testudo serpentina</name>
    <dbReference type="NCBI Taxonomy" id="8475"/>
    <lineage>
        <taxon>Eukaryota</taxon>
        <taxon>Metazoa</taxon>
        <taxon>Chordata</taxon>
        <taxon>Craniata</taxon>
        <taxon>Vertebrata</taxon>
        <taxon>Euteleostomi</taxon>
        <taxon>Archelosauria</taxon>
        <taxon>Testudinata</taxon>
        <taxon>Testudines</taxon>
        <taxon>Cryptodira</taxon>
        <taxon>Durocryptodira</taxon>
        <taxon>Americhelydia</taxon>
        <taxon>Chelydroidea</taxon>
        <taxon>Chelydridae</taxon>
        <taxon>Chelydra</taxon>
    </lineage>
</organism>
<reference evidence="2" key="2">
    <citation type="submission" date="2025-09" db="UniProtKB">
        <authorList>
            <consortium name="Ensembl"/>
        </authorList>
    </citation>
    <scope>IDENTIFICATION</scope>
</reference>
<dbReference type="Proteomes" id="UP000694403">
    <property type="component" value="Unplaced"/>
</dbReference>
<dbReference type="Pfam" id="PF05461">
    <property type="entry name" value="ApoL"/>
    <property type="match status" value="1"/>
</dbReference>
<evidence type="ECO:0000313" key="3">
    <source>
        <dbReference type="Proteomes" id="UP000694403"/>
    </source>
</evidence>
<dbReference type="GO" id="GO:0042157">
    <property type="term" value="P:lipoprotein metabolic process"/>
    <property type="evidence" value="ECO:0007669"/>
    <property type="project" value="InterPro"/>
</dbReference>
<sequence>MTLSSNRNNESISDFLKQFPEQRNMVESYIRCLEEMVDNTDEVHKKCTTISIATNTIGFISSIFNLVKYGGRLCLGLEILGDVANISRLVYKNHNNFKIEDKCKKLLQQYENMFIFPGIYQYYSSFYWVNIGVYFGGWKDGGGGSIQ</sequence>
<dbReference type="GO" id="GO:0005576">
    <property type="term" value="C:extracellular region"/>
    <property type="evidence" value="ECO:0007669"/>
    <property type="project" value="InterPro"/>
</dbReference>
<dbReference type="AlphaFoldDB" id="A0A8C3RIX1"/>
<dbReference type="GO" id="GO:0008289">
    <property type="term" value="F:lipid binding"/>
    <property type="evidence" value="ECO:0007669"/>
    <property type="project" value="InterPro"/>
</dbReference>